<keyword evidence="5" id="KW-0472">Membrane</keyword>
<evidence type="ECO:0008006" key="10">
    <source>
        <dbReference type="Google" id="ProtNLM"/>
    </source>
</evidence>
<dbReference type="GO" id="GO:0016020">
    <property type="term" value="C:membrane"/>
    <property type="evidence" value="ECO:0007669"/>
    <property type="project" value="InterPro"/>
</dbReference>
<keyword evidence="1 3" id="KW-0807">Transducer</keyword>
<sequence>MDIAKQEIREKEMNFSIRSATATMVLCGIVAAILVLGNILNFLFVPLSSLIIIAVVFFCAYFLSFLVRRGVASPIIPYVTTAILTVILTLALSSVGPLTRIPFFLIYFYIVLQPALVLGRTHGLFGIVFVDVLYIAMVFWTRSQYPETHLGFEATKLIFFTIVALFLVLEFDKNLRRLQRIRYVTARAETGDLTHRINDKEKDEIAFLSMGLNRLLETESAIIGAIYEIVNKLSSIGEQIASTAGEIASASSEIVQTTQAMTEKIDQQHDDLSKTITTGKTLSEVSFEVVNNVKKIEEFSIGVSTSAAGATEQGDSVINNIELIGKRYENLSSLMAQLQDVSSAINKIVNTIDAIAEKINILALNASIEAARAGEYGRGFSIVADEIKKLADSSQGSASEIANIIKQMVESLQTVAVSTEEVNSAIKDGSVLIRTTADVLKGISNKVLELNTAIKNIKDVIATEEEEITNMLKQVESSYGISDENSTAAQQILASMQEQSAASEEFSASSQELVSMANKLKDMVHKFTVAQVHTE</sequence>
<accession>A0A0S8GF61</accession>
<evidence type="ECO:0000256" key="1">
    <source>
        <dbReference type="ARBA" id="ARBA00023224"/>
    </source>
</evidence>
<dbReference type="EMBL" id="LJUO01000070">
    <property type="protein sequence ID" value="KPK71122.1"/>
    <property type="molecule type" value="Genomic_DNA"/>
</dbReference>
<dbReference type="Pfam" id="PF00015">
    <property type="entry name" value="MCPsignal"/>
    <property type="match status" value="1"/>
</dbReference>
<dbReference type="GO" id="GO:0006935">
    <property type="term" value="P:chemotaxis"/>
    <property type="evidence" value="ECO:0007669"/>
    <property type="project" value="InterPro"/>
</dbReference>
<feature type="transmembrane region" description="Helical" evidence="5">
    <location>
        <begin position="42"/>
        <end position="63"/>
    </location>
</feature>
<dbReference type="Gene3D" id="1.10.287.950">
    <property type="entry name" value="Methyl-accepting chemotaxis protein"/>
    <property type="match status" value="1"/>
</dbReference>
<feature type="transmembrane region" description="Helical" evidence="5">
    <location>
        <begin position="154"/>
        <end position="172"/>
    </location>
</feature>
<name>A0A0S8GF61_UNCW3</name>
<organism evidence="8 9">
    <name type="scientific">candidate division WOR_3 bacterium SM23_60</name>
    <dbReference type="NCBI Taxonomy" id="1703780"/>
    <lineage>
        <taxon>Bacteria</taxon>
        <taxon>Bacteria division WOR-3</taxon>
    </lineage>
</organism>
<evidence type="ECO:0000256" key="2">
    <source>
        <dbReference type="ARBA" id="ARBA00029447"/>
    </source>
</evidence>
<dbReference type="Pfam" id="PF00672">
    <property type="entry name" value="HAMP"/>
    <property type="match status" value="1"/>
</dbReference>
<dbReference type="PRINTS" id="PR00260">
    <property type="entry name" value="CHEMTRNSDUCR"/>
</dbReference>
<dbReference type="PROSITE" id="PS50111">
    <property type="entry name" value="CHEMOTAXIS_TRANSDUC_2"/>
    <property type="match status" value="1"/>
</dbReference>
<dbReference type="PROSITE" id="PS50885">
    <property type="entry name" value="HAMP"/>
    <property type="match status" value="1"/>
</dbReference>
<evidence type="ECO:0000259" key="6">
    <source>
        <dbReference type="PROSITE" id="PS50111"/>
    </source>
</evidence>
<proteinExistence type="inferred from homology"/>
<comment type="similarity">
    <text evidence="2">Belongs to the methyl-accepting chemotaxis (MCP) protein family.</text>
</comment>
<feature type="transmembrane region" description="Helical" evidence="5">
    <location>
        <begin position="15"/>
        <end position="36"/>
    </location>
</feature>
<keyword evidence="5" id="KW-1133">Transmembrane helix</keyword>
<dbReference type="PANTHER" id="PTHR32089:SF112">
    <property type="entry name" value="LYSOZYME-LIKE PROTEIN-RELATED"/>
    <property type="match status" value="1"/>
</dbReference>
<dbReference type="GO" id="GO:0007165">
    <property type="term" value="P:signal transduction"/>
    <property type="evidence" value="ECO:0007669"/>
    <property type="project" value="UniProtKB-KW"/>
</dbReference>
<comment type="caution">
    <text evidence="8">The sequence shown here is derived from an EMBL/GenBank/DDBJ whole genome shotgun (WGS) entry which is preliminary data.</text>
</comment>
<feature type="coiled-coil region" evidence="4">
    <location>
        <begin position="447"/>
        <end position="474"/>
    </location>
</feature>
<dbReference type="PATRIC" id="fig|1703780.3.peg.301"/>
<feature type="transmembrane region" description="Helical" evidence="5">
    <location>
        <begin position="124"/>
        <end position="142"/>
    </location>
</feature>
<dbReference type="Proteomes" id="UP000051096">
    <property type="component" value="Unassembled WGS sequence"/>
</dbReference>
<protein>
    <recommendedName>
        <fullName evidence="10">Methyl-accepting transducer domain-containing protein</fullName>
    </recommendedName>
</protein>
<dbReference type="CDD" id="cd06225">
    <property type="entry name" value="HAMP"/>
    <property type="match status" value="1"/>
</dbReference>
<dbReference type="GO" id="GO:0004888">
    <property type="term" value="F:transmembrane signaling receptor activity"/>
    <property type="evidence" value="ECO:0007669"/>
    <property type="project" value="InterPro"/>
</dbReference>
<evidence type="ECO:0000313" key="8">
    <source>
        <dbReference type="EMBL" id="KPK71122.1"/>
    </source>
</evidence>
<gene>
    <name evidence="8" type="ORF">AMJ87_07685</name>
</gene>
<evidence type="ECO:0000259" key="7">
    <source>
        <dbReference type="PROSITE" id="PS50885"/>
    </source>
</evidence>
<evidence type="ECO:0000313" key="9">
    <source>
        <dbReference type="Proteomes" id="UP000051096"/>
    </source>
</evidence>
<dbReference type="AlphaFoldDB" id="A0A0S8GF61"/>
<feature type="domain" description="Methyl-accepting transducer" evidence="6">
    <location>
        <begin position="243"/>
        <end position="514"/>
    </location>
</feature>
<dbReference type="InterPro" id="IPR004090">
    <property type="entry name" value="Chemotax_Me-accpt_rcpt"/>
</dbReference>
<feature type="transmembrane region" description="Helical" evidence="5">
    <location>
        <begin position="75"/>
        <end position="95"/>
    </location>
</feature>
<feature type="domain" description="HAMP" evidence="7">
    <location>
        <begin position="175"/>
        <end position="224"/>
    </location>
</feature>
<keyword evidence="4" id="KW-0175">Coiled coil</keyword>
<evidence type="ECO:0000256" key="3">
    <source>
        <dbReference type="PROSITE-ProRule" id="PRU00284"/>
    </source>
</evidence>
<evidence type="ECO:0000256" key="5">
    <source>
        <dbReference type="SAM" id="Phobius"/>
    </source>
</evidence>
<reference evidence="8 9" key="1">
    <citation type="journal article" date="2015" name="Microbiome">
        <title>Genomic resolution of linkages in carbon, nitrogen, and sulfur cycling among widespread estuary sediment bacteria.</title>
        <authorList>
            <person name="Baker B.J."/>
            <person name="Lazar C.S."/>
            <person name="Teske A.P."/>
            <person name="Dick G.J."/>
        </authorList>
    </citation>
    <scope>NUCLEOTIDE SEQUENCE [LARGE SCALE GENOMIC DNA]</scope>
    <source>
        <strain evidence="8">SM23_60</strain>
    </source>
</reference>
<feature type="transmembrane region" description="Helical" evidence="5">
    <location>
        <begin position="101"/>
        <end position="119"/>
    </location>
</feature>
<evidence type="ECO:0000256" key="4">
    <source>
        <dbReference type="SAM" id="Coils"/>
    </source>
</evidence>
<keyword evidence="5" id="KW-0812">Transmembrane</keyword>
<dbReference type="PANTHER" id="PTHR32089">
    <property type="entry name" value="METHYL-ACCEPTING CHEMOTAXIS PROTEIN MCPB"/>
    <property type="match status" value="1"/>
</dbReference>
<dbReference type="SMART" id="SM00283">
    <property type="entry name" value="MA"/>
    <property type="match status" value="1"/>
</dbReference>
<dbReference type="SUPFAM" id="SSF58104">
    <property type="entry name" value="Methyl-accepting chemotaxis protein (MCP) signaling domain"/>
    <property type="match status" value="1"/>
</dbReference>
<dbReference type="InterPro" id="IPR003660">
    <property type="entry name" value="HAMP_dom"/>
</dbReference>
<dbReference type="InterPro" id="IPR004089">
    <property type="entry name" value="MCPsignal_dom"/>
</dbReference>